<name>A0A0N7F4G6_9PSEU</name>
<sequence>MDFLVRRVLRGQRGPVRAVGTRGRPMRPVWLVDRALHATTWVPIARLAAFAAVVTTVFGCVTGMVICMAFRKAGARR</sequence>
<dbReference type="KEGG" id="kphy:AOZ06_34925"/>
<keyword evidence="1" id="KW-1133">Transmembrane helix</keyword>
<gene>
    <name evidence="2" type="ORF">AOZ06_34925</name>
</gene>
<keyword evidence="1" id="KW-0472">Membrane</keyword>
<dbReference type="EMBL" id="CP012752">
    <property type="protein sequence ID" value="ALG11375.1"/>
    <property type="molecule type" value="Genomic_DNA"/>
</dbReference>
<feature type="transmembrane region" description="Helical" evidence="1">
    <location>
        <begin position="47"/>
        <end position="70"/>
    </location>
</feature>
<dbReference type="STRING" id="860235.AOZ06_34925"/>
<reference evidence="2 3" key="1">
    <citation type="submission" date="2015-07" db="EMBL/GenBank/DDBJ databases">
        <title>Genome sequencing of Kibdelosporangium phytohabitans.</title>
        <authorList>
            <person name="Qin S."/>
            <person name="Xing K."/>
        </authorList>
    </citation>
    <scope>NUCLEOTIDE SEQUENCE [LARGE SCALE GENOMIC DNA]</scope>
    <source>
        <strain evidence="2 3">KLBMP1111</strain>
    </source>
</reference>
<accession>A0A0N7F4G6</accession>
<evidence type="ECO:0000256" key="1">
    <source>
        <dbReference type="SAM" id="Phobius"/>
    </source>
</evidence>
<evidence type="ECO:0000313" key="3">
    <source>
        <dbReference type="Proteomes" id="UP000063699"/>
    </source>
</evidence>
<keyword evidence="3" id="KW-1185">Reference proteome</keyword>
<dbReference type="Proteomes" id="UP000063699">
    <property type="component" value="Chromosome"/>
</dbReference>
<protein>
    <submittedName>
        <fullName evidence="2">Uncharacterized protein</fullName>
    </submittedName>
</protein>
<dbReference type="AlphaFoldDB" id="A0A0N7F4G6"/>
<proteinExistence type="predicted"/>
<evidence type="ECO:0000313" key="2">
    <source>
        <dbReference type="EMBL" id="ALG11375.1"/>
    </source>
</evidence>
<organism evidence="2 3">
    <name type="scientific">Kibdelosporangium phytohabitans</name>
    <dbReference type="NCBI Taxonomy" id="860235"/>
    <lineage>
        <taxon>Bacteria</taxon>
        <taxon>Bacillati</taxon>
        <taxon>Actinomycetota</taxon>
        <taxon>Actinomycetes</taxon>
        <taxon>Pseudonocardiales</taxon>
        <taxon>Pseudonocardiaceae</taxon>
        <taxon>Kibdelosporangium</taxon>
    </lineage>
</organism>
<keyword evidence="1" id="KW-0812">Transmembrane</keyword>